<reference evidence="5" key="1">
    <citation type="journal article" date="2017" name="Plant J.">
        <title>The pomegranate (Punica granatum L.) genome and the genomics of punicalagin biosynthesis.</title>
        <authorList>
            <person name="Qin G."/>
            <person name="Xu C."/>
            <person name="Ming R."/>
            <person name="Tang H."/>
            <person name="Guyot R."/>
            <person name="Kramer E.M."/>
            <person name="Hu Y."/>
            <person name="Yi X."/>
            <person name="Qi Y."/>
            <person name="Xu X."/>
            <person name="Gao Z."/>
            <person name="Pan H."/>
            <person name="Jian J."/>
            <person name="Tian Y."/>
            <person name="Yue Z."/>
            <person name="Xu Y."/>
        </authorList>
    </citation>
    <scope>NUCLEOTIDE SEQUENCE [LARGE SCALE GENOMIC DNA]</scope>
    <source>
        <strain evidence="5">cv. Dabenzi</strain>
    </source>
</reference>
<dbReference type="AlphaFoldDB" id="A0A218VZY1"/>
<proteinExistence type="predicted"/>
<dbReference type="GO" id="GO:0003723">
    <property type="term" value="F:RNA binding"/>
    <property type="evidence" value="ECO:0007669"/>
    <property type="project" value="TreeGrafter"/>
</dbReference>
<dbReference type="PANTHER" id="PTHR15838:SF3">
    <property type="entry name" value="PROTEIN PIGMENT DEFECTIVE 338, CHLOROPLASTIC"/>
    <property type="match status" value="1"/>
</dbReference>
<evidence type="ECO:0000259" key="3">
    <source>
        <dbReference type="PROSITE" id="PS50126"/>
    </source>
</evidence>
<dbReference type="Pfam" id="PF00575">
    <property type="entry name" value="S1"/>
    <property type="match status" value="2"/>
</dbReference>
<sequence length="521" mass="58506">MESISRPCNSVSLLSSSFPSPSDFSTPRVSVIRRKARKGHGNLILFSHNYKLPRRKYLAFCSQGDVFDDFSSSRLPQQLEYDEIEENEELELLNKPSPVATPNGSASGFEQGSEDPDGQEDALAPFLKFFKGKESLEEAEDELGADGLVSEDKREMENNVVEARKVGVEYYDPKPGDFVVGVVVSGNENKLDVNVGADLLGTMLTKEVLPLYNREMEYLLCDLKNDTEDFMVSGKMGVVKYDDALSSETGPGRPVVETGTVLFAEVLGRTLSGRPLLSTRRLFRRIAWHRVRQMKQVNEPIEVKITEWNTGGLLTRIEGLRAFLPKAELLNRVNNFTELKENVGRRIHVLIERIDEAKNDLILSEREAWEMVNLREGALLDGTVKKIFPYGAQIRIGETNRSGLLHISNITRSRVTSVTDLFAVDEKVKVLVVKSIFPDKISLSIADLESEPGLFLTNKEKVFSEAEQMAKKYRQRLPAAIAASKPGMLPSSDLSFNEPAIYANWEWIKFEREPERANSPV</sequence>
<feature type="domain" description="S1 motif" evidence="3">
    <location>
        <begin position="298"/>
        <end position="366"/>
    </location>
</feature>
<dbReference type="SMART" id="SM00316">
    <property type="entry name" value="S1"/>
    <property type="match status" value="2"/>
</dbReference>
<feature type="region of interest" description="Disordered" evidence="2">
    <location>
        <begin position="93"/>
        <end position="119"/>
    </location>
</feature>
<organism evidence="4 5">
    <name type="scientific">Punica granatum</name>
    <name type="common">Pomegranate</name>
    <dbReference type="NCBI Taxonomy" id="22663"/>
    <lineage>
        <taxon>Eukaryota</taxon>
        <taxon>Viridiplantae</taxon>
        <taxon>Streptophyta</taxon>
        <taxon>Embryophyta</taxon>
        <taxon>Tracheophyta</taxon>
        <taxon>Spermatophyta</taxon>
        <taxon>Magnoliopsida</taxon>
        <taxon>eudicotyledons</taxon>
        <taxon>Gunneridae</taxon>
        <taxon>Pentapetalae</taxon>
        <taxon>rosids</taxon>
        <taxon>malvids</taxon>
        <taxon>Myrtales</taxon>
        <taxon>Lythraceae</taxon>
        <taxon>Punica</taxon>
    </lineage>
</organism>
<dbReference type="InterPro" id="IPR003029">
    <property type="entry name" value="S1_domain"/>
</dbReference>
<dbReference type="PANTHER" id="PTHR15838">
    <property type="entry name" value="NUCLEOLAR PROTEIN OF 40 KDA"/>
    <property type="match status" value="1"/>
</dbReference>
<feature type="compositionally biased region" description="Polar residues" evidence="2">
    <location>
        <begin position="100"/>
        <end position="110"/>
    </location>
</feature>
<evidence type="ECO:0000313" key="5">
    <source>
        <dbReference type="Proteomes" id="UP000197138"/>
    </source>
</evidence>
<dbReference type="Proteomes" id="UP000197138">
    <property type="component" value="Unassembled WGS sequence"/>
</dbReference>
<dbReference type="GO" id="GO:0043489">
    <property type="term" value="P:RNA stabilization"/>
    <property type="evidence" value="ECO:0007669"/>
    <property type="project" value="TreeGrafter"/>
</dbReference>
<feature type="domain" description="S1 motif" evidence="3">
    <location>
        <begin position="377"/>
        <end position="446"/>
    </location>
</feature>
<evidence type="ECO:0000256" key="2">
    <source>
        <dbReference type="SAM" id="MobiDB-lite"/>
    </source>
</evidence>
<accession>A0A218VZY1</accession>
<feature type="compositionally biased region" description="Low complexity" evidence="2">
    <location>
        <begin position="10"/>
        <end position="25"/>
    </location>
</feature>
<dbReference type="SUPFAM" id="SSF50249">
    <property type="entry name" value="Nucleic acid-binding proteins"/>
    <property type="match status" value="2"/>
</dbReference>
<evidence type="ECO:0000313" key="4">
    <source>
        <dbReference type="EMBL" id="OWM65768.1"/>
    </source>
</evidence>
<protein>
    <recommendedName>
        <fullName evidence="3">S1 motif domain-containing protein</fullName>
    </recommendedName>
</protein>
<gene>
    <name evidence="4" type="ORF">CDL15_Pgr015193</name>
</gene>
<dbReference type="EMBL" id="MTKT01005556">
    <property type="protein sequence ID" value="OWM65768.1"/>
    <property type="molecule type" value="Genomic_DNA"/>
</dbReference>
<keyword evidence="1" id="KW-0175">Coiled coil</keyword>
<feature type="region of interest" description="Disordered" evidence="2">
    <location>
        <begin position="1"/>
        <end position="26"/>
    </location>
</feature>
<dbReference type="CDD" id="cd04465">
    <property type="entry name" value="S1_RPS1_repeat_ec2_hs2"/>
    <property type="match status" value="1"/>
</dbReference>
<feature type="coiled-coil region" evidence="1">
    <location>
        <begin position="340"/>
        <end position="367"/>
    </location>
</feature>
<dbReference type="Gene3D" id="2.40.50.140">
    <property type="entry name" value="Nucleic acid-binding proteins"/>
    <property type="match status" value="2"/>
</dbReference>
<comment type="caution">
    <text evidence="4">The sequence shown here is derived from an EMBL/GenBank/DDBJ whole genome shotgun (WGS) entry which is preliminary data.</text>
</comment>
<name>A0A218VZY1_PUNGR</name>
<dbReference type="PROSITE" id="PS50126">
    <property type="entry name" value="S1"/>
    <property type="match status" value="2"/>
</dbReference>
<dbReference type="InterPro" id="IPR012340">
    <property type="entry name" value="NA-bd_OB-fold"/>
</dbReference>
<evidence type="ECO:0000256" key="1">
    <source>
        <dbReference type="SAM" id="Coils"/>
    </source>
</evidence>